<proteinExistence type="predicted"/>
<keyword evidence="3" id="KW-1185">Reference proteome</keyword>
<comment type="caution">
    <text evidence="2">The sequence shown here is derived from an EMBL/GenBank/DDBJ whole genome shotgun (WGS) entry which is preliminary data.</text>
</comment>
<dbReference type="EMBL" id="JPRL01000002">
    <property type="protein sequence ID" value="KFF03542.1"/>
    <property type="molecule type" value="Genomic_DNA"/>
</dbReference>
<dbReference type="STRING" id="362418.IW19_21945"/>
<dbReference type="eggNOG" id="ENOG5030NUW">
    <property type="taxonomic scope" value="Bacteria"/>
</dbReference>
<evidence type="ECO:0000313" key="2">
    <source>
        <dbReference type="EMBL" id="KFF03542.1"/>
    </source>
</evidence>
<feature type="coiled-coil region" evidence="1">
    <location>
        <begin position="17"/>
        <end position="44"/>
    </location>
</feature>
<accession>A0A085ZGH8</accession>
<organism evidence="2 3">
    <name type="scientific">Flavobacterium reichenbachii</name>
    <dbReference type="NCBI Taxonomy" id="362418"/>
    <lineage>
        <taxon>Bacteria</taxon>
        <taxon>Pseudomonadati</taxon>
        <taxon>Bacteroidota</taxon>
        <taxon>Flavobacteriia</taxon>
        <taxon>Flavobacteriales</taxon>
        <taxon>Flavobacteriaceae</taxon>
        <taxon>Flavobacterium</taxon>
    </lineage>
</organism>
<keyword evidence="1" id="KW-0175">Coiled coil</keyword>
<evidence type="ECO:0000256" key="1">
    <source>
        <dbReference type="SAM" id="Coils"/>
    </source>
</evidence>
<protein>
    <recommendedName>
        <fullName evidence="4">DUF4878 domain-containing protein</fullName>
    </recommendedName>
</protein>
<gene>
    <name evidence="2" type="ORF">IW19_21945</name>
</gene>
<name>A0A085ZGH8_9FLAO</name>
<sequence length="170" mass="19530">MKNTLLLVMMLISNWNYAQTKSKYENLDLKIKEIEILFNQKNNNLLADYFCPKMVNYVGGKDSVAVVLNEISAVIETNKITRYKFSFGKHSKIVQSDDELQCTIPLITELENNEFVVVTEAALLLFSNDDGKSWCLAFPPDDEDLEYNELLNLSKKIVIPEIKQKVTDKK</sequence>
<reference evidence="2 3" key="1">
    <citation type="submission" date="2014-07" db="EMBL/GenBank/DDBJ databases">
        <title>Genome of Flavobacterium reichenbachii LMG 25512.</title>
        <authorList>
            <person name="Stropko S.J."/>
            <person name="Pipes S.E."/>
            <person name="Newman J.D."/>
        </authorList>
    </citation>
    <scope>NUCLEOTIDE SEQUENCE [LARGE SCALE GENOMIC DNA]</scope>
    <source>
        <strain evidence="2 3">LMG 25512</strain>
    </source>
</reference>
<dbReference type="AlphaFoldDB" id="A0A085ZGH8"/>
<evidence type="ECO:0008006" key="4">
    <source>
        <dbReference type="Google" id="ProtNLM"/>
    </source>
</evidence>
<evidence type="ECO:0000313" key="3">
    <source>
        <dbReference type="Proteomes" id="UP000028715"/>
    </source>
</evidence>
<dbReference type="RefSeq" id="WP_035689338.1">
    <property type="nucleotide sequence ID" value="NZ_JPRL01000002.1"/>
</dbReference>
<dbReference type="Proteomes" id="UP000028715">
    <property type="component" value="Unassembled WGS sequence"/>
</dbReference>